<feature type="chain" id="PRO_5027924125" description="Carboxylesterase type B domain-containing protein" evidence="1">
    <location>
        <begin position="18"/>
        <end position="553"/>
    </location>
</feature>
<reference evidence="4" key="2">
    <citation type="submission" date="2019-10" db="EMBL/GenBank/DDBJ databases">
        <authorList>
            <consortium name="NCBI Genome Project"/>
        </authorList>
    </citation>
    <scope>NUCLEOTIDE SEQUENCE</scope>
    <source>
        <strain evidence="4">NI907</strain>
    </source>
</reference>
<organism evidence="3 4">
    <name type="scientific">Pyricularia grisea</name>
    <name type="common">Crabgrass-specific blast fungus</name>
    <name type="synonym">Magnaporthe grisea</name>
    <dbReference type="NCBI Taxonomy" id="148305"/>
    <lineage>
        <taxon>Eukaryota</taxon>
        <taxon>Fungi</taxon>
        <taxon>Dikarya</taxon>
        <taxon>Ascomycota</taxon>
        <taxon>Pezizomycotina</taxon>
        <taxon>Sordariomycetes</taxon>
        <taxon>Sordariomycetidae</taxon>
        <taxon>Magnaporthales</taxon>
        <taxon>Pyriculariaceae</taxon>
        <taxon>Pyricularia</taxon>
    </lineage>
</organism>
<dbReference type="Pfam" id="PF00135">
    <property type="entry name" value="COesterase"/>
    <property type="match status" value="1"/>
</dbReference>
<keyword evidence="3" id="KW-1185">Reference proteome</keyword>
<name>A0A6P8BJ11_PYRGI</name>
<dbReference type="SUPFAM" id="SSF53474">
    <property type="entry name" value="alpha/beta-Hydrolases"/>
    <property type="match status" value="1"/>
</dbReference>
<dbReference type="AlphaFoldDB" id="A0A6P8BJ11"/>
<protein>
    <recommendedName>
        <fullName evidence="2">Carboxylesterase type B domain-containing protein</fullName>
    </recommendedName>
</protein>
<dbReference type="InterPro" id="IPR029058">
    <property type="entry name" value="AB_hydrolase_fold"/>
</dbReference>
<dbReference type="RefSeq" id="XP_030987313.1">
    <property type="nucleotide sequence ID" value="XM_031120192.1"/>
</dbReference>
<dbReference type="KEGG" id="pgri:PgNI_00108"/>
<feature type="domain" description="Carboxylesterase type B" evidence="2">
    <location>
        <begin position="27"/>
        <end position="390"/>
    </location>
</feature>
<evidence type="ECO:0000256" key="1">
    <source>
        <dbReference type="SAM" id="SignalP"/>
    </source>
</evidence>
<dbReference type="Proteomes" id="UP000515153">
    <property type="component" value="Unplaced"/>
</dbReference>
<sequence length="553" mass="61109">MGLAIYIFLALLGYVLGQEPQECPAEQLTVKTSTGTFTGLIDAEFPHTRQFRAVPFAKPPVASLRWMPPQKLEPTDSHHYATRFPPSCPQFVSGVPTFWNGDLTRGNLIYNGAQNDTSGLVGEATSEDCLYLAIWTPTLANNETTPMQDDLLPVLFFMTGGGFYMGGIDIPWQMPTSWVERSRSHIVVTINYRVGIFGFPNARGLEDQNLGILDQRAALEWVRDNIAAFGGDPTRITQMGRSAGATSVDMHSYAWHDDPIAQAIYMQSGTVFSTNPTRFAPPAYSNFSFVARQLGCQSTCSGDGGEQGGGEEAAAAAAELDCMRRLSFMQIINFIGQYGDNETTPPLIFSWTPDDRVVFYNYTARSEAGLIARIPYMISVAANEWSSLVPWPAENITEGPSQPYITELNVDSYVCPTLNSTVYRNRLGDETPVFRFQWAGTFPNLNVYKWLGAYHASDIPMFFGTYHLLDHVANTTDFQTEVSMALQDHILAFVKDPNQGPQREYGWLPMDAGEPNGGHLLRFGAGGKAVQHIDGVEVDGVCTGLREYDPFPQ</sequence>
<dbReference type="PANTHER" id="PTHR11559">
    <property type="entry name" value="CARBOXYLESTERASE"/>
    <property type="match status" value="1"/>
</dbReference>
<accession>A0A6P8BJ11</accession>
<proteinExistence type="predicted"/>
<reference evidence="4" key="3">
    <citation type="submission" date="2025-08" db="UniProtKB">
        <authorList>
            <consortium name="RefSeq"/>
        </authorList>
    </citation>
    <scope>IDENTIFICATION</scope>
    <source>
        <strain evidence="4">NI907</strain>
    </source>
</reference>
<evidence type="ECO:0000259" key="2">
    <source>
        <dbReference type="Pfam" id="PF00135"/>
    </source>
</evidence>
<dbReference type="OrthoDB" id="408631at2759"/>
<evidence type="ECO:0000313" key="3">
    <source>
        <dbReference type="Proteomes" id="UP000515153"/>
    </source>
</evidence>
<reference evidence="4" key="1">
    <citation type="journal article" date="2019" name="Mol. Biol. Evol.">
        <title>Blast fungal genomes show frequent chromosomal changes, gene gains and losses, and effector gene turnover.</title>
        <authorList>
            <person name="Gomez Luciano L.B."/>
            <person name="Jason Tsai I."/>
            <person name="Chuma I."/>
            <person name="Tosa Y."/>
            <person name="Chen Y.H."/>
            <person name="Li J.Y."/>
            <person name="Li M.Y."/>
            <person name="Jade Lu M.Y."/>
            <person name="Nakayashiki H."/>
            <person name="Li W.H."/>
        </authorList>
    </citation>
    <scope>NUCLEOTIDE SEQUENCE</scope>
    <source>
        <strain evidence="4">NI907</strain>
    </source>
</reference>
<evidence type="ECO:0000313" key="4">
    <source>
        <dbReference type="RefSeq" id="XP_030987313.1"/>
    </source>
</evidence>
<dbReference type="GeneID" id="41955106"/>
<gene>
    <name evidence="4" type="ORF">PgNI_00108</name>
</gene>
<dbReference type="Gene3D" id="3.40.50.1820">
    <property type="entry name" value="alpha/beta hydrolase"/>
    <property type="match status" value="2"/>
</dbReference>
<dbReference type="InterPro" id="IPR002018">
    <property type="entry name" value="CarbesteraseB"/>
</dbReference>
<feature type="signal peptide" evidence="1">
    <location>
        <begin position="1"/>
        <end position="17"/>
    </location>
</feature>
<dbReference type="InterPro" id="IPR050309">
    <property type="entry name" value="Type-B_Carboxylest/Lipase"/>
</dbReference>
<keyword evidence="1" id="KW-0732">Signal</keyword>